<dbReference type="AlphaFoldDB" id="A0A7S3YXS4"/>
<evidence type="ECO:0000313" key="1">
    <source>
        <dbReference type="EMBL" id="CAE0665426.1"/>
    </source>
</evidence>
<gene>
    <name evidence="1" type="ORF">LGLO00237_LOCUS17031</name>
</gene>
<dbReference type="EMBL" id="HBIV01023691">
    <property type="protein sequence ID" value="CAE0665426.1"/>
    <property type="molecule type" value="Transcribed_RNA"/>
</dbReference>
<name>A0A7S3YXS4_9EUKA</name>
<proteinExistence type="predicted"/>
<reference evidence="1" key="1">
    <citation type="submission" date="2021-01" db="EMBL/GenBank/DDBJ databases">
        <authorList>
            <person name="Corre E."/>
            <person name="Pelletier E."/>
            <person name="Niang G."/>
            <person name="Scheremetjew M."/>
            <person name="Finn R."/>
            <person name="Kale V."/>
            <person name="Holt S."/>
            <person name="Cochrane G."/>
            <person name="Meng A."/>
            <person name="Brown T."/>
            <person name="Cohen L."/>
        </authorList>
    </citation>
    <scope>NUCLEOTIDE SEQUENCE</scope>
    <source>
        <strain evidence="1">CCCM811</strain>
    </source>
</reference>
<sequence length="139" mass="14854">MMVAVGGLSMKEAVMSGIVGEGRLRPYEVLCVFFSLVYISSVLDLTGGLEYIALLAASRAKSGRSLFLLVGTHTPSDEKKSSLASVLTLVTSNDVVILLLTPDYAARSVLILSLIFSHCSMPLTLLPWRFSSGIQPTSS</sequence>
<protein>
    <submittedName>
        <fullName evidence="1">Uncharacterized protein</fullName>
    </submittedName>
</protein>
<organism evidence="1">
    <name type="scientific">Lotharella globosa</name>
    <dbReference type="NCBI Taxonomy" id="91324"/>
    <lineage>
        <taxon>Eukaryota</taxon>
        <taxon>Sar</taxon>
        <taxon>Rhizaria</taxon>
        <taxon>Cercozoa</taxon>
        <taxon>Chlorarachniophyceae</taxon>
        <taxon>Lotharella</taxon>
    </lineage>
</organism>
<accession>A0A7S3YXS4</accession>